<dbReference type="Gene3D" id="2.60.40.1120">
    <property type="entry name" value="Carboxypeptidase-like, regulatory domain"/>
    <property type="match status" value="1"/>
</dbReference>
<feature type="signal peptide" evidence="4">
    <location>
        <begin position="1"/>
        <end position="26"/>
    </location>
</feature>
<evidence type="ECO:0000256" key="3">
    <source>
        <dbReference type="ARBA" id="ARBA00023237"/>
    </source>
</evidence>
<evidence type="ECO:0000256" key="1">
    <source>
        <dbReference type="ARBA" id="ARBA00004442"/>
    </source>
</evidence>
<protein>
    <submittedName>
        <fullName evidence="6">Outer membrane receptor proteins, mostly Fe transport</fullName>
    </submittedName>
</protein>
<dbReference type="Pfam" id="PF13715">
    <property type="entry name" value="CarbopepD_reg_2"/>
    <property type="match status" value="1"/>
</dbReference>
<dbReference type="InterPro" id="IPR036942">
    <property type="entry name" value="Beta-barrel_TonB_sf"/>
</dbReference>
<evidence type="ECO:0000313" key="7">
    <source>
        <dbReference type="Proteomes" id="UP000199109"/>
    </source>
</evidence>
<dbReference type="SUPFAM" id="SSF56935">
    <property type="entry name" value="Porins"/>
    <property type="match status" value="1"/>
</dbReference>
<dbReference type="InterPro" id="IPR012910">
    <property type="entry name" value="Plug_dom"/>
</dbReference>
<organism evidence="6 7">
    <name type="scientific">Pricia antarctica</name>
    <dbReference type="NCBI Taxonomy" id="641691"/>
    <lineage>
        <taxon>Bacteria</taxon>
        <taxon>Pseudomonadati</taxon>
        <taxon>Bacteroidota</taxon>
        <taxon>Flavobacteriia</taxon>
        <taxon>Flavobacteriales</taxon>
        <taxon>Flavobacteriaceae</taxon>
        <taxon>Pricia</taxon>
    </lineage>
</organism>
<dbReference type="Gene3D" id="2.170.130.10">
    <property type="entry name" value="TonB-dependent receptor, plug domain"/>
    <property type="match status" value="1"/>
</dbReference>
<dbReference type="Pfam" id="PF07715">
    <property type="entry name" value="Plug"/>
    <property type="match status" value="1"/>
</dbReference>
<dbReference type="STRING" id="641691.SAMN05421636_103199"/>
<dbReference type="SUPFAM" id="SSF49464">
    <property type="entry name" value="Carboxypeptidase regulatory domain-like"/>
    <property type="match status" value="1"/>
</dbReference>
<comment type="subcellular location">
    <subcellularLocation>
        <location evidence="1">Cell outer membrane</location>
    </subcellularLocation>
</comment>
<evidence type="ECO:0000256" key="2">
    <source>
        <dbReference type="ARBA" id="ARBA00023136"/>
    </source>
</evidence>
<reference evidence="6 7" key="1">
    <citation type="submission" date="2016-10" db="EMBL/GenBank/DDBJ databases">
        <authorList>
            <person name="de Groot N.N."/>
        </authorList>
    </citation>
    <scope>NUCLEOTIDE SEQUENCE [LARGE SCALE GENOMIC DNA]</scope>
    <source>
        <strain evidence="6 7">DSM 23421</strain>
    </source>
</reference>
<name>A0A1G7A254_9FLAO</name>
<dbReference type="Gene3D" id="2.40.170.20">
    <property type="entry name" value="TonB-dependent receptor, beta-barrel domain"/>
    <property type="match status" value="1"/>
</dbReference>
<dbReference type="InterPro" id="IPR008969">
    <property type="entry name" value="CarboxyPept-like_regulatory"/>
</dbReference>
<proteinExistence type="predicted"/>
<dbReference type="Proteomes" id="UP000199109">
    <property type="component" value="Unassembled WGS sequence"/>
</dbReference>
<accession>A0A1G7A254</accession>
<dbReference type="RefSeq" id="WP_091866854.1">
    <property type="nucleotide sequence ID" value="NZ_FNAO01000003.1"/>
</dbReference>
<feature type="domain" description="TonB-dependent receptor plug" evidence="5">
    <location>
        <begin position="224"/>
        <end position="299"/>
    </location>
</feature>
<evidence type="ECO:0000256" key="4">
    <source>
        <dbReference type="SAM" id="SignalP"/>
    </source>
</evidence>
<keyword evidence="2" id="KW-0472">Membrane</keyword>
<keyword evidence="7" id="KW-1185">Reference proteome</keyword>
<dbReference type="EMBL" id="FNAO01000003">
    <property type="protein sequence ID" value="SDE08821.1"/>
    <property type="molecule type" value="Genomic_DNA"/>
</dbReference>
<evidence type="ECO:0000313" key="6">
    <source>
        <dbReference type="EMBL" id="SDE08821.1"/>
    </source>
</evidence>
<keyword evidence="3" id="KW-0998">Cell outer membrane</keyword>
<dbReference type="InterPro" id="IPR037066">
    <property type="entry name" value="Plug_dom_sf"/>
</dbReference>
<dbReference type="AlphaFoldDB" id="A0A1G7A254"/>
<sequence length="840" mass="95107">MAKTLRKRTLALLCLILFSFPKSVDAQEDTSSVSLISFLQKLERNFEIKFSYADDDIRNLSVIVPKTKNLKAILADVQEQTQLQIQKLNQRYYTITRRFSVDICGIVLDNFERNTVTGATVEVLGTKTALITDADGYFAIGNVPQTAKIQIKHIGYKTLFVDAKDLTKQQPCATLLLAQFYQPLKEVVVYEFLTQGLVQQLDGSIEMNSEQFGILPGLIEPDVLQTVRALPGIESIDETVSNINIRGGTNDQNLVLWNGIKMYQSGHFFGLISAFNPYLTDQVILTKNGTSSRYGEGVSGIIDIRTKDSISDQFYGGAGVNLIGGDVYGHLPISDKLALQVSARRSLTDILNTPTYQKFFTRVFEDSQVNRNGNFYFYDFTGKLLYDINKNQKVRLSFISVNNLLEYSEADMDSGERTRSDLDQTNLSFGGSLRSTWNKKFSTFLNVYNTDYNLDARNTSSNAKQTLFQNNQVEETALKLTTKYQMNDRFEWDNGYQFIETAIANATDVTQPPFQSDVRDIIRSQALFSEITYQSSNRKLFARGGVRVNHFENPDSFKEVLIEPRLSLNYALTRELKFQILGEFKSQGTNQIIDLEQNFLGIEKRRWIVSDGDKLPITKSKQAAVGFNYNHQNLYIGLEAFYKEVNGISTTTQGFQNQNQFNGEIGNYDVKGIEFLINKKTDAYSIWASYGYNVNSYYFPDIVPSEFPNNLDIRHTGTLAGTYTSNNLKFSLGLNYHTGKPITEPQADDPIDTSFFPYRINYRSPNANRLPEYLRADASAIYNFDIGSTVKATAGVSVLNFTNRKNILNAYYRLDDQNEIEKTENISLGLTPNVSFRVAF</sequence>
<keyword evidence="6" id="KW-0675">Receptor</keyword>
<evidence type="ECO:0000259" key="5">
    <source>
        <dbReference type="Pfam" id="PF07715"/>
    </source>
</evidence>
<dbReference type="OrthoDB" id="9803050at2"/>
<keyword evidence="4" id="KW-0732">Signal</keyword>
<feature type="chain" id="PRO_5011672276" evidence="4">
    <location>
        <begin position="27"/>
        <end position="840"/>
    </location>
</feature>
<dbReference type="GO" id="GO:0009279">
    <property type="term" value="C:cell outer membrane"/>
    <property type="evidence" value="ECO:0007669"/>
    <property type="project" value="UniProtKB-SubCell"/>
</dbReference>
<gene>
    <name evidence="6" type="ORF">SAMN05421636_103199</name>
</gene>